<keyword evidence="3" id="KW-1185">Reference proteome</keyword>
<keyword evidence="2" id="KW-0808">Transferase</keyword>
<dbReference type="RefSeq" id="WP_184660132.1">
    <property type="nucleotide sequence ID" value="NZ_CP031518.1"/>
</dbReference>
<dbReference type="SUPFAM" id="SSF55729">
    <property type="entry name" value="Acyl-CoA N-acyltransferases (Nat)"/>
    <property type="match status" value="1"/>
</dbReference>
<dbReference type="Proteomes" id="UP000518887">
    <property type="component" value="Unassembled WGS sequence"/>
</dbReference>
<dbReference type="EMBL" id="JACHFQ010000006">
    <property type="protein sequence ID" value="MBB5226658.1"/>
    <property type="molecule type" value="Genomic_DNA"/>
</dbReference>
<evidence type="ECO:0000313" key="3">
    <source>
        <dbReference type="Proteomes" id="UP000518887"/>
    </source>
</evidence>
<accession>A0A7W8GA35</accession>
<name>A0A7W8GA35_9SPIR</name>
<feature type="domain" description="N-acetyltransferase" evidence="1">
    <location>
        <begin position="1"/>
        <end position="150"/>
    </location>
</feature>
<dbReference type="GO" id="GO:0016747">
    <property type="term" value="F:acyltransferase activity, transferring groups other than amino-acyl groups"/>
    <property type="evidence" value="ECO:0007669"/>
    <property type="project" value="InterPro"/>
</dbReference>
<evidence type="ECO:0000313" key="2">
    <source>
        <dbReference type="EMBL" id="MBB5226658.1"/>
    </source>
</evidence>
<comment type="caution">
    <text evidence="2">The sequence shown here is derived from an EMBL/GenBank/DDBJ whole genome shotgun (WGS) entry which is preliminary data.</text>
</comment>
<dbReference type="InterPro" id="IPR016181">
    <property type="entry name" value="Acyl_CoA_acyltransferase"/>
</dbReference>
<evidence type="ECO:0000259" key="1">
    <source>
        <dbReference type="PROSITE" id="PS51186"/>
    </source>
</evidence>
<gene>
    <name evidence="2" type="ORF">HNP76_002039</name>
</gene>
<dbReference type="PROSITE" id="PS51186">
    <property type="entry name" value="GNAT"/>
    <property type="match status" value="1"/>
</dbReference>
<dbReference type="InterPro" id="IPR000182">
    <property type="entry name" value="GNAT_dom"/>
</dbReference>
<dbReference type="Gene3D" id="3.40.630.30">
    <property type="match status" value="1"/>
</dbReference>
<organism evidence="2 3">
    <name type="scientific">Treponema ruminis</name>
    <dbReference type="NCBI Taxonomy" id="744515"/>
    <lineage>
        <taxon>Bacteria</taxon>
        <taxon>Pseudomonadati</taxon>
        <taxon>Spirochaetota</taxon>
        <taxon>Spirochaetia</taxon>
        <taxon>Spirochaetales</taxon>
        <taxon>Treponemataceae</taxon>
        <taxon>Treponema</taxon>
    </lineage>
</organism>
<dbReference type="AlphaFoldDB" id="A0A7W8GA35"/>
<protein>
    <submittedName>
        <fullName evidence="2">GNAT superfamily N-acetyltransferase</fullName>
    </submittedName>
</protein>
<dbReference type="Pfam" id="PF13673">
    <property type="entry name" value="Acetyltransf_10"/>
    <property type="match status" value="1"/>
</dbReference>
<dbReference type="CDD" id="cd04301">
    <property type="entry name" value="NAT_SF"/>
    <property type="match status" value="1"/>
</dbReference>
<proteinExistence type="predicted"/>
<sequence length="175" mass="19976">MECTFATESDIKELFELQRVAFESEAELVGTHDIPPLLETLSDAEGDFPNWKVLKITDGNKIIASVRCKKTLECVEIGRLMVLQSYRKRGLGTKLLLEVEKLFSNEVYELFTCTKSLPNIQLYQKAGYRIFKEEQGKSGLSFVYMRKNVKKRSDNGIKVLGTEEIYNGVCYGKRS</sequence>
<reference evidence="2 3" key="1">
    <citation type="submission" date="2020-08" db="EMBL/GenBank/DDBJ databases">
        <title>Genomic Encyclopedia of Type Strains, Phase IV (KMG-IV): sequencing the most valuable type-strain genomes for metagenomic binning, comparative biology and taxonomic classification.</title>
        <authorList>
            <person name="Goeker M."/>
        </authorList>
    </citation>
    <scope>NUCLEOTIDE SEQUENCE [LARGE SCALE GENOMIC DNA]</scope>
    <source>
        <strain evidence="2 3">DSM 103462</strain>
    </source>
</reference>